<evidence type="ECO:0000259" key="8">
    <source>
        <dbReference type="PROSITE" id="PS51085"/>
    </source>
</evidence>
<keyword evidence="6" id="KW-0408">Iron</keyword>
<dbReference type="InterPro" id="IPR017938">
    <property type="entry name" value="Riboflavin_synthase-like_b-brl"/>
</dbReference>
<reference evidence="10 11" key="1">
    <citation type="submission" date="2024-05" db="EMBL/GenBank/DDBJ databases">
        <title>Sinomonas sp. nov., isolated from a waste landfill.</title>
        <authorList>
            <person name="Zhao Y."/>
        </authorList>
    </citation>
    <scope>NUCLEOTIDE SEQUENCE [LARGE SCALE GENOMIC DNA]</scope>
    <source>
        <strain evidence="10 11">CCTCC AB2014300</strain>
    </source>
</reference>
<dbReference type="InterPro" id="IPR006058">
    <property type="entry name" value="2Fe2S_fd_BS"/>
</dbReference>
<dbReference type="PROSITE" id="PS51384">
    <property type="entry name" value="FAD_FR"/>
    <property type="match status" value="1"/>
</dbReference>
<dbReference type="InterPro" id="IPR039261">
    <property type="entry name" value="FNR_nucleotide-bd"/>
</dbReference>
<dbReference type="Pfam" id="PF00111">
    <property type="entry name" value="Fer2"/>
    <property type="match status" value="1"/>
</dbReference>
<dbReference type="PROSITE" id="PS51085">
    <property type="entry name" value="2FE2S_FER_2"/>
    <property type="match status" value="1"/>
</dbReference>
<dbReference type="SUPFAM" id="SSF63380">
    <property type="entry name" value="Riboflavin synthase domain-like"/>
    <property type="match status" value="1"/>
</dbReference>
<dbReference type="InterPro" id="IPR036010">
    <property type="entry name" value="2Fe-2S_ferredoxin-like_sf"/>
</dbReference>
<keyword evidence="2" id="KW-0285">Flavoprotein</keyword>
<dbReference type="PROSITE" id="PS00197">
    <property type="entry name" value="2FE2S_FER_1"/>
    <property type="match status" value="1"/>
</dbReference>
<dbReference type="Proteomes" id="UP001422074">
    <property type="component" value="Unassembled WGS sequence"/>
</dbReference>
<evidence type="ECO:0000313" key="11">
    <source>
        <dbReference type="Proteomes" id="UP001422074"/>
    </source>
</evidence>
<dbReference type="PANTHER" id="PTHR47354:SF1">
    <property type="entry name" value="CARNITINE MONOOXYGENASE REDUCTASE SUBUNIT"/>
    <property type="match status" value="1"/>
</dbReference>
<proteinExistence type="predicted"/>
<dbReference type="Gene3D" id="2.40.30.10">
    <property type="entry name" value="Translation factors"/>
    <property type="match status" value="1"/>
</dbReference>
<dbReference type="CDD" id="cd06185">
    <property type="entry name" value="PDR_like"/>
    <property type="match status" value="1"/>
</dbReference>
<name>A0ABU9WZA3_9MICC</name>
<gene>
    <name evidence="10" type="ORF">ABCQ75_08230</name>
</gene>
<keyword evidence="5 10" id="KW-0560">Oxidoreductase</keyword>
<accession>A0ABU9WZA3</accession>
<dbReference type="InterPro" id="IPR050415">
    <property type="entry name" value="MRET"/>
</dbReference>
<sequence length="327" mass="34120">MSTGPASYAELEVTRVREEADGVVGLTLTDPLGGELPAWEPGAHAEVVLPNGLVRHYSLCSDPTDRRRWRVAVLREAAGRGGSAFVHDELRPGTKVRARLPRQGFAFGADGPVLFIAGGIGITPLLPMMRAAEGAGIAWRLVYLGRSRARMAFLGEIAALHSAAGGGGRVTVHASGESGPFDLVGLIDGLAAGETVYACGPERLLAALEEHPVLAAEPGRLRTERFAPGNGAPPGPGPQDRAFMVETSDGTEVLVPPGVSILDALDAAGFRTLSSCRSGTCGTCETPVLAGVPDHRDSLLTDDERAAGETMMLCVSRCSGERLVLDL</sequence>
<dbReference type="EC" id="1.-.-.-" evidence="10"/>
<dbReference type="InterPro" id="IPR012675">
    <property type="entry name" value="Beta-grasp_dom_sf"/>
</dbReference>
<protein>
    <submittedName>
        <fullName evidence="10">PDR/VanB family oxidoreductase</fullName>
        <ecNumber evidence="10">1.-.-.-</ecNumber>
    </submittedName>
</protein>
<evidence type="ECO:0000313" key="10">
    <source>
        <dbReference type="EMBL" id="MEN2744528.1"/>
    </source>
</evidence>
<evidence type="ECO:0000256" key="2">
    <source>
        <dbReference type="ARBA" id="ARBA00022630"/>
    </source>
</evidence>
<keyword evidence="3" id="KW-0001">2Fe-2S</keyword>
<keyword evidence="7" id="KW-0411">Iron-sulfur</keyword>
<dbReference type="EMBL" id="JBDFRB010000005">
    <property type="protein sequence ID" value="MEN2744528.1"/>
    <property type="molecule type" value="Genomic_DNA"/>
</dbReference>
<feature type="domain" description="2Fe-2S ferredoxin-type" evidence="8">
    <location>
        <begin position="241"/>
        <end position="327"/>
    </location>
</feature>
<dbReference type="PRINTS" id="PR00409">
    <property type="entry name" value="PHDIOXRDTASE"/>
</dbReference>
<evidence type="ECO:0000259" key="9">
    <source>
        <dbReference type="PROSITE" id="PS51384"/>
    </source>
</evidence>
<feature type="domain" description="FAD-binding FR-type" evidence="9">
    <location>
        <begin position="6"/>
        <end position="108"/>
    </location>
</feature>
<dbReference type="SUPFAM" id="SSF52343">
    <property type="entry name" value="Ferredoxin reductase-like, C-terminal NADP-linked domain"/>
    <property type="match status" value="1"/>
</dbReference>
<dbReference type="RefSeq" id="WP_345884609.1">
    <property type="nucleotide sequence ID" value="NZ_JBDFRB010000005.1"/>
</dbReference>
<evidence type="ECO:0000256" key="4">
    <source>
        <dbReference type="ARBA" id="ARBA00022723"/>
    </source>
</evidence>
<dbReference type="Gene3D" id="3.10.20.30">
    <property type="match status" value="1"/>
</dbReference>
<dbReference type="Gene3D" id="3.40.50.80">
    <property type="entry name" value="Nucleotide-binding domain of ferredoxin-NADP reductase (FNR) module"/>
    <property type="match status" value="1"/>
</dbReference>
<keyword evidence="4" id="KW-0479">Metal-binding</keyword>
<evidence type="ECO:0000256" key="7">
    <source>
        <dbReference type="ARBA" id="ARBA00023014"/>
    </source>
</evidence>
<comment type="cofactor">
    <cofactor evidence="1">
        <name>FAD</name>
        <dbReference type="ChEBI" id="CHEBI:57692"/>
    </cofactor>
</comment>
<evidence type="ECO:0000256" key="1">
    <source>
        <dbReference type="ARBA" id="ARBA00001974"/>
    </source>
</evidence>
<dbReference type="SUPFAM" id="SSF54292">
    <property type="entry name" value="2Fe-2S ferredoxin-like"/>
    <property type="match status" value="1"/>
</dbReference>
<dbReference type="GO" id="GO:0016491">
    <property type="term" value="F:oxidoreductase activity"/>
    <property type="evidence" value="ECO:0007669"/>
    <property type="project" value="UniProtKB-KW"/>
</dbReference>
<dbReference type="PANTHER" id="PTHR47354">
    <property type="entry name" value="NADH OXIDOREDUCTASE HCR"/>
    <property type="match status" value="1"/>
</dbReference>
<dbReference type="CDD" id="cd00207">
    <property type="entry name" value="fer2"/>
    <property type="match status" value="1"/>
</dbReference>
<organism evidence="10 11">
    <name type="scientific">Sinomonas halotolerans</name>
    <dbReference type="NCBI Taxonomy" id="1644133"/>
    <lineage>
        <taxon>Bacteria</taxon>
        <taxon>Bacillati</taxon>
        <taxon>Actinomycetota</taxon>
        <taxon>Actinomycetes</taxon>
        <taxon>Micrococcales</taxon>
        <taxon>Micrococcaceae</taxon>
        <taxon>Sinomonas</taxon>
    </lineage>
</organism>
<evidence type="ECO:0000256" key="5">
    <source>
        <dbReference type="ARBA" id="ARBA00023002"/>
    </source>
</evidence>
<dbReference type="InterPro" id="IPR017927">
    <property type="entry name" value="FAD-bd_FR_type"/>
</dbReference>
<keyword evidence="11" id="KW-1185">Reference proteome</keyword>
<comment type="caution">
    <text evidence="10">The sequence shown here is derived from an EMBL/GenBank/DDBJ whole genome shotgun (WGS) entry which is preliminary data.</text>
</comment>
<dbReference type="InterPro" id="IPR001041">
    <property type="entry name" value="2Fe-2S_ferredoxin-type"/>
</dbReference>
<evidence type="ECO:0000256" key="3">
    <source>
        <dbReference type="ARBA" id="ARBA00022714"/>
    </source>
</evidence>
<evidence type="ECO:0000256" key="6">
    <source>
        <dbReference type="ARBA" id="ARBA00023004"/>
    </source>
</evidence>